<organism evidence="2 3">
    <name type="scientific">Tanacetum coccineum</name>
    <dbReference type="NCBI Taxonomy" id="301880"/>
    <lineage>
        <taxon>Eukaryota</taxon>
        <taxon>Viridiplantae</taxon>
        <taxon>Streptophyta</taxon>
        <taxon>Embryophyta</taxon>
        <taxon>Tracheophyta</taxon>
        <taxon>Spermatophyta</taxon>
        <taxon>Magnoliopsida</taxon>
        <taxon>eudicotyledons</taxon>
        <taxon>Gunneridae</taxon>
        <taxon>Pentapetalae</taxon>
        <taxon>asterids</taxon>
        <taxon>campanulids</taxon>
        <taxon>Asterales</taxon>
        <taxon>Asteraceae</taxon>
        <taxon>Asteroideae</taxon>
        <taxon>Anthemideae</taxon>
        <taxon>Anthemidinae</taxon>
        <taxon>Tanacetum</taxon>
    </lineage>
</organism>
<feature type="region of interest" description="Disordered" evidence="1">
    <location>
        <begin position="1"/>
        <end position="147"/>
    </location>
</feature>
<gene>
    <name evidence="2" type="ORF">Tco_1094314</name>
</gene>
<dbReference type="Proteomes" id="UP001151760">
    <property type="component" value="Unassembled WGS sequence"/>
</dbReference>
<protein>
    <submittedName>
        <fullName evidence="2">Uncharacterized protein</fullName>
    </submittedName>
</protein>
<feature type="compositionally biased region" description="Basic residues" evidence="1">
    <location>
        <begin position="35"/>
        <end position="44"/>
    </location>
</feature>
<evidence type="ECO:0000313" key="3">
    <source>
        <dbReference type="Proteomes" id="UP001151760"/>
    </source>
</evidence>
<accession>A0ABQ5IF60</accession>
<feature type="compositionally biased region" description="Polar residues" evidence="1">
    <location>
        <begin position="24"/>
        <end position="33"/>
    </location>
</feature>
<feature type="region of interest" description="Disordered" evidence="1">
    <location>
        <begin position="234"/>
        <end position="253"/>
    </location>
</feature>
<reference evidence="2" key="1">
    <citation type="journal article" date="2022" name="Int. J. Mol. Sci.">
        <title>Draft Genome of Tanacetum Coccineum: Genomic Comparison of Closely Related Tanacetum-Family Plants.</title>
        <authorList>
            <person name="Yamashiro T."/>
            <person name="Shiraishi A."/>
            <person name="Nakayama K."/>
            <person name="Satake H."/>
        </authorList>
    </citation>
    <scope>NUCLEOTIDE SEQUENCE</scope>
</reference>
<reference evidence="2" key="2">
    <citation type="submission" date="2022-01" db="EMBL/GenBank/DDBJ databases">
        <authorList>
            <person name="Yamashiro T."/>
            <person name="Shiraishi A."/>
            <person name="Satake H."/>
            <person name="Nakayama K."/>
        </authorList>
    </citation>
    <scope>NUCLEOTIDE SEQUENCE</scope>
</reference>
<sequence>MMVQALKEMGEGSASPTEPHHTPITIQPSTSQLQKKQKPRKPKRKDTEVPQPSGPTINVADEAFTEENATKHSNDPMLKSIDLETPKTTQGSEIASLKRRVKKLEKKNKSRTHKLKRLYKVSLSRRVESSDEASLGDQEDASKQGRKIDDLMFDTGVLNDEKVVAGQDMDEKEVSTADPVTIASEVVTTANVEDKIETDYEMAQRLQAEEQEELTIEEKSKLFVQLLEARKKHFASKRAEEKRNKPPTKAQQRSIMYDGDDVTIEATPLSTKSPTIVDYKVYKEGKKSYFSKLVKQW</sequence>
<dbReference type="EMBL" id="BQNB010020709">
    <property type="protein sequence ID" value="GJT98796.1"/>
    <property type="molecule type" value="Genomic_DNA"/>
</dbReference>
<evidence type="ECO:0000256" key="1">
    <source>
        <dbReference type="SAM" id="MobiDB-lite"/>
    </source>
</evidence>
<name>A0ABQ5IF60_9ASTR</name>
<proteinExistence type="predicted"/>
<evidence type="ECO:0000313" key="2">
    <source>
        <dbReference type="EMBL" id="GJT98796.1"/>
    </source>
</evidence>
<keyword evidence="3" id="KW-1185">Reference proteome</keyword>
<comment type="caution">
    <text evidence="2">The sequence shown here is derived from an EMBL/GenBank/DDBJ whole genome shotgun (WGS) entry which is preliminary data.</text>
</comment>
<feature type="compositionally biased region" description="Basic residues" evidence="1">
    <location>
        <begin position="97"/>
        <end position="119"/>
    </location>
</feature>